<dbReference type="AlphaFoldDB" id="A0A266N804"/>
<name>A0A266N804_9PSED</name>
<gene>
    <name evidence="1" type="ORF">CJF39_15080</name>
</gene>
<dbReference type="EMBL" id="NQKI01000024">
    <property type="protein sequence ID" value="OZY58589.1"/>
    <property type="molecule type" value="Genomic_DNA"/>
</dbReference>
<dbReference type="Proteomes" id="UP000215788">
    <property type="component" value="Unassembled WGS sequence"/>
</dbReference>
<reference evidence="1 2" key="1">
    <citation type="submission" date="2017-08" db="EMBL/GenBank/DDBJ databases">
        <title>Genomic and metabolic characterisation of spoilage-associated Pseudomonas species.</title>
        <authorList>
            <person name="Stanborough T."/>
            <person name="Fegan N."/>
            <person name="Powell S.M."/>
            <person name="Singh T."/>
            <person name="Tamplin M.L."/>
            <person name="Chandry P.S."/>
        </authorList>
    </citation>
    <scope>NUCLEOTIDE SEQUENCE [LARGE SCALE GENOMIC DNA]</scope>
    <source>
        <strain evidence="1 2">L1802</strain>
    </source>
</reference>
<evidence type="ECO:0000313" key="1">
    <source>
        <dbReference type="EMBL" id="OZY58589.1"/>
    </source>
</evidence>
<sequence length="673" mass="73058">MAQIPLGNFGRVNVQQDVVQNRVITPDPSLQNRGAQQVASTLVNAGLSILDERTKEDQALARVKASNALIDRESQVKTIALDLDEQMRTGTLSYEKSEEAYNTAVAQLEPLQTPGLNEAQQGDIGNSLKRIQLGGLDSVRAASAKGRILSAQSDLLSRMDMLGKDAAMPGANVEQINARMDAEDIDTAGRLAFGEGWASKKQDFKDGNWTTHATQRVIESRESLASLQKVEHDLTAEDGFYAKKLDPQKRNQLLNTVSGRIFQVKEHQQRQAEMREMKAERVLSQMDKQATTGIPPTPADQQRWKSALSGTSAAGEFNTRMHEMTEVQSLLRAPLAEQQQYIDRKRQQMVSQGASVTEQANVTRLQSAVDNNTKMLREHPLTFNALRTGADVAPLDVSGVMTPEGQQKLGEQIAERFDVVNAVRKAYGPEVARNPWKPEEQTMLSALMTQADDGTKLQLLGAIASSAPSGADYAAAIKPLAADQPITILAGMAQLRGLKGDDGTDVPKTLLAGARVLTDKSTPMPKDAMFREAFDKAVGNALVPGTPQREQAYLAYKSLYAGMSGPKGIKHDGPSPELDSDLAEQAVNMATGGVGEHGGEKVIKPYGLSDKVFSKIVDIELQGLAERSQFPISQLEDMPLSPVPGKEGSYYLMNAGRVQVDPATHQPMVVKVK</sequence>
<comment type="caution">
    <text evidence="1">The sequence shown here is derived from an EMBL/GenBank/DDBJ whole genome shotgun (WGS) entry which is preliminary data.</text>
</comment>
<dbReference type="OrthoDB" id="6766629at2"/>
<proteinExistence type="predicted"/>
<protein>
    <submittedName>
        <fullName evidence="1">Uncharacterized protein</fullName>
    </submittedName>
</protein>
<dbReference type="RefSeq" id="WP_094994143.1">
    <property type="nucleotide sequence ID" value="NZ_NQKI01000024.1"/>
</dbReference>
<evidence type="ECO:0000313" key="2">
    <source>
        <dbReference type="Proteomes" id="UP000215788"/>
    </source>
</evidence>
<accession>A0A266N804</accession>
<organism evidence="1 2">
    <name type="scientific">Pseudomonas lundensis</name>
    <dbReference type="NCBI Taxonomy" id="86185"/>
    <lineage>
        <taxon>Bacteria</taxon>
        <taxon>Pseudomonadati</taxon>
        <taxon>Pseudomonadota</taxon>
        <taxon>Gammaproteobacteria</taxon>
        <taxon>Pseudomonadales</taxon>
        <taxon>Pseudomonadaceae</taxon>
        <taxon>Pseudomonas</taxon>
    </lineage>
</organism>